<evidence type="ECO:0000256" key="3">
    <source>
        <dbReference type="ARBA" id="ARBA00022448"/>
    </source>
</evidence>
<evidence type="ECO:0000256" key="10">
    <source>
        <dbReference type="ARBA" id="ARBA00023237"/>
    </source>
</evidence>
<evidence type="ECO:0000256" key="6">
    <source>
        <dbReference type="ARBA" id="ARBA00023065"/>
    </source>
</evidence>
<evidence type="ECO:0000256" key="2">
    <source>
        <dbReference type="ARBA" id="ARBA00005710"/>
    </source>
</evidence>
<evidence type="ECO:0000313" key="14">
    <source>
        <dbReference type="EMBL" id="AYN24737.1"/>
    </source>
</evidence>
<dbReference type="SUPFAM" id="SSF103088">
    <property type="entry name" value="OmpA-like"/>
    <property type="match status" value="1"/>
</dbReference>
<dbReference type="PROSITE" id="PS51123">
    <property type="entry name" value="OMPA_2"/>
    <property type="match status" value="1"/>
</dbReference>
<dbReference type="InterPro" id="IPR036737">
    <property type="entry name" value="OmpA-like_sf"/>
</dbReference>
<evidence type="ECO:0000256" key="11">
    <source>
        <dbReference type="ARBA" id="ARBA00029539"/>
    </source>
</evidence>
<keyword evidence="6" id="KW-0406">Ion transport</keyword>
<keyword evidence="8 12" id="KW-0472">Membrane</keyword>
<evidence type="ECO:0000256" key="4">
    <source>
        <dbReference type="ARBA" id="ARBA00022452"/>
    </source>
</evidence>
<name>A0A3G2I5U3_BUCRM</name>
<dbReference type="InterPro" id="IPR050330">
    <property type="entry name" value="Bact_OuterMem_StrucFunc"/>
</dbReference>
<reference evidence="14 15" key="1">
    <citation type="submission" date="2018-10" db="EMBL/GenBank/DDBJ databases">
        <title>Genome sequence of the corn leaf aphid (Rhopalosiphum maidis Fitch).</title>
        <authorList>
            <person name="Chen W."/>
            <person name="Shakir S."/>
            <person name="Bigham M."/>
            <person name="Fei Z."/>
            <person name="Jander G."/>
        </authorList>
    </citation>
    <scope>NUCLEOTIDE SEQUENCE [LARGE SCALE GENOMIC DNA]</scope>
    <source>
        <strain evidence="14 15">BTI</strain>
    </source>
</reference>
<dbReference type="GO" id="GO:0009279">
    <property type="term" value="C:cell outer membrane"/>
    <property type="evidence" value="ECO:0007669"/>
    <property type="project" value="UniProtKB-SubCell"/>
</dbReference>
<dbReference type="CDD" id="cd07185">
    <property type="entry name" value="OmpA_C-like"/>
    <property type="match status" value="1"/>
</dbReference>
<keyword evidence="3" id="KW-0813">Transport</keyword>
<dbReference type="InterPro" id="IPR006665">
    <property type="entry name" value="OmpA-like"/>
</dbReference>
<dbReference type="InterPro" id="IPR006664">
    <property type="entry name" value="OMP_bac"/>
</dbReference>
<evidence type="ECO:0000256" key="7">
    <source>
        <dbReference type="ARBA" id="ARBA00023114"/>
    </source>
</evidence>
<keyword evidence="10" id="KW-0998">Cell outer membrane</keyword>
<keyword evidence="7" id="KW-0626">Porin</keyword>
<evidence type="ECO:0000256" key="8">
    <source>
        <dbReference type="ARBA" id="ARBA00023136"/>
    </source>
</evidence>
<evidence type="ECO:0000256" key="1">
    <source>
        <dbReference type="ARBA" id="ARBA00004571"/>
    </source>
</evidence>
<organism evidence="14 15">
    <name type="scientific">Buchnera aphidicola subsp. Rhopalosiphum maidis</name>
    <dbReference type="NCBI Taxonomy" id="118109"/>
    <lineage>
        <taxon>Bacteria</taxon>
        <taxon>Pseudomonadati</taxon>
        <taxon>Pseudomonadota</taxon>
        <taxon>Gammaproteobacteria</taxon>
        <taxon>Enterobacterales</taxon>
        <taxon>Erwiniaceae</taxon>
        <taxon>Buchnera</taxon>
    </lineage>
</organism>
<comment type="similarity">
    <text evidence="2">Belongs to the outer membrane OOP (TC 1.B.6) superfamily. OmpA family.</text>
</comment>
<evidence type="ECO:0000313" key="15">
    <source>
        <dbReference type="Proteomes" id="UP000271533"/>
    </source>
</evidence>
<accession>A0A3G2I5U3</accession>
<dbReference type="GO" id="GO:0006811">
    <property type="term" value="P:monoatomic ion transport"/>
    <property type="evidence" value="ECO:0007669"/>
    <property type="project" value="UniProtKB-KW"/>
</dbReference>
<dbReference type="Gene3D" id="2.40.160.20">
    <property type="match status" value="1"/>
</dbReference>
<dbReference type="PANTHER" id="PTHR30329:SF21">
    <property type="entry name" value="LIPOPROTEIN YIAD-RELATED"/>
    <property type="match status" value="1"/>
</dbReference>
<dbReference type="RefSeq" id="WP_158361248.1">
    <property type="nucleotide sequence ID" value="NZ_CP032759.1"/>
</dbReference>
<dbReference type="InterPro" id="IPR002368">
    <property type="entry name" value="OmpA"/>
</dbReference>
<dbReference type="Pfam" id="PF00691">
    <property type="entry name" value="OmpA"/>
    <property type="match status" value="1"/>
</dbReference>
<dbReference type="PRINTS" id="PR01021">
    <property type="entry name" value="OMPADOMAIN"/>
</dbReference>
<dbReference type="Proteomes" id="UP000271533">
    <property type="component" value="Chromosome"/>
</dbReference>
<dbReference type="SUPFAM" id="SSF56925">
    <property type="entry name" value="OMPA-like"/>
    <property type="match status" value="1"/>
</dbReference>
<dbReference type="Pfam" id="PF01389">
    <property type="entry name" value="OmpA_membrane"/>
    <property type="match status" value="1"/>
</dbReference>
<dbReference type="OrthoDB" id="1149075at2"/>
<keyword evidence="4" id="KW-1134">Transmembrane beta strand</keyword>
<dbReference type="PRINTS" id="PR01022">
    <property type="entry name" value="OUTRMMBRANEA"/>
</dbReference>
<dbReference type="InterPro" id="IPR000498">
    <property type="entry name" value="OmpA-like_TM_dom"/>
</dbReference>
<dbReference type="Gene3D" id="3.30.1330.60">
    <property type="entry name" value="OmpA-like domain"/>
    <property type="match status" value="1"/>
</dbReference>
<comment type="subcellular location">
    <subcellularLocation>
        <location evidence="1">Cell outer membrane</location>
        <topology evidence="1">Multi-pass membrane protein</topology>
    </subcellularLocation>
</comment>
<keyword evidence="5" id="KW-0812">Transmembrane</keyword>
<dbReference type="GO" id="GO:0015288">
    <property type="term" value="F:porin activity"/>
    <property type="evidence" value="ECO:0007669"/>
    <property type="project" value="UniProtKB-KW"/>
</dbReference>
<feature type="domain" description="OmpA-like" evidence="13">
    <location>
        <begin position="216"/>
        <end position="343"/>
    </location>
</feature>
<dbReference type="AlphaFoldDB" id="A0A3G2I5U3"/>
<sequence length="343" mass="39579">MKKKVLTTIFLLVSLVTGIRAKENNGWYLGTRMGWSNFNILEYKNENTTEKNIKDKSGAPLFGLFLGYEFNPYFSFEIENDTTGFSPHLIFQKNQKNTQPNSIQLATKISYPITDDFNIYTRLGGMMFWDNLSSKQELKNIFTKESKLFPNLSLGAEYVFNERFITRFDYTWKNNVEKIMNLSMKPTLGDFVLSFGWKFGKSSINDIFSSYIPESSNQQYVALNENINFPFNSTELKPISNEKLQKLQKEIKNIKSKNIFIMLSGHADKIGNKKYNQKLSEDRAYSIKNYFTSHGISQDKITVQGMGNEFPLTNQICKDISSRPLLISCLAPDRRVEIEVLSD</sequence>
<dbReference type="InterPro" id="IPR011250">
    <property type="entry name" value="OMP/PagP_B-barrel"/>
</dbReference>
<protein>
    <recommendedName>
        <fullName evidence="11">Outer membrane protein A</fullName>
    </recommendedName>
</protein>
<evidence type="ECO:0000256" key="9">
    <source>
        <dbReference type="ARBA" id="ARBA00023157"/>
    </source>
</evidence>
<gene>
    <name evidence="14" type="ORF">D8S97_02085</name>
</gene>
<dbReference type="PANTHER" id="PTHR30329">
    <property type="entry name" value="STATOR ELEMENT OF FLAGELLAR MOTOR COMPLEX"/>
    <property type="match status" value="1"/>
</dbReference>
<keyword evidence="9" id="KW-1015">Disulfide bond</keyword>
<dbReference type="EMBL" id="CP032759">
    <property type="protein sequence ID" value="AYN24737.1"/>
    <property type="molecule type" value="Genomic_DNA"/>
</dbReference>
<evidence type="ECO:0000256" key="12">
    <source>
        <dbReference type="PROSITE-ProRule" id="PRU00473"/>
    </source>
</evidence>
<dbReference type="GO" id="GO:0046930">
    <property type="term" value="C:pore complex"/>
    <property type="evidence" value="ECO:0007669"/>
    <property type="project" value="UniProtKB-KW"/>
</dbReference>
<proteinExistence type="inferred from homology"/>
<evidence type="ECO:0000256" key="5">
    <source>
        <dbReference type="ARBA" id="ARBA00022692"/>
    </source>
</evidence>
<evidence type="ECO:0000259" key="13">
    <source>
        <dbReference type="PROSITE" id="PS51123"/>
    </source>
</evidence>
<dbReference type="PROSITE" id="PS01068">
    <property type="entry name" value="OMPA_1"/>
    <property type="match status" value="1"/>
</dbReference>
<dbReference type="InterPro" id="IPR006690">
    <property type="entry name" value="OMPA-like_CS"/>
</dbReference>